<name>A0A7S4JH47_GUITH</name>
<evidence type="ECO:0000256" key="1">
    <source>
        <dbReference type="SAM" id="Phobius"/>
    </source>
</evidence>
<dbReference type="AlphaFoldDB" id="A0A7S4JH47"/>
<protein>
    <recommendedName>
        <fullName evidence="3">GT23 domain-containing protein</fullName>
    </recommendedName>
</protein>
<feature type="transmembrane region" description="Helical" evidence="1">
    <location>
        <begin position="7"/>
        <end position="22"/>
    </location>
</feature>
<reference evidence="2" key="1">
    <citation type="submission" date="2021-01" db="EMBL/GenBank/DDBJ databases">
        <authorList>
            <person name="Corre E."/>
            <person name="Pelletier E."/>
            <person name="Niang G."/>
            <person name="Scheremetjew M."/>
            <person name="Finn R."/>
            <person name="Kale V."/>
            <person name="Holt S."/>
            <person name="Cochrane G."/>
            <person name="Meng A."/>
            <person name="Brown T."/>
            <person name="Cohen L."/>
        </authorList>
    </citation>
    <scope>NUCLEOTIDE SEQUENCE</scope>
    <source>
        <strain evidence="2">CCMP 2712</strain>
    </source>
</reference>
<sequence length="421" mass="47650">MRQSQHCFVAWIAISVIIFPWLKDARYNFTDYNLKLTSLHDCLINYNLSVSIKQNVVKFPQSAIPLVGGSPILAMQLWRILPQTVKIRMQNISNKCHFRRWHDIFQKHRSRWSNGRNLIWACKSFCGGNGDRLRGLAHAMYLSLCMGYDLLLDWTHPVPISRFFVQRPSVSWLAKPGSQMRAADVHIMDSRKPLGLNWKQFDNIRLYSNMDALQMDCGTNETNLTSALYFEDSSAPITNGYHVYGGTYHMVGCTFWHLFSLNDELTNAVLGEVRSLNTLKQSRSIIACHIRIGDIAMGVGSDHRVKGTLADIGRRVMVCASYLARKLKFQQFVTVLVSDSNALKQLFQSQFPNMSYVSKYPPYHTDRGRSNSVSGSLGSWVDTMLLALSDAVILSPSGFGAVAAQIGLFLRDEIAYIDECN</sequence>
<proteinExistence type="predicted"/>
<dbReference type="Gene3D" id="3.40.50.11350">
    <property type="match status" value="1"/>
</dbReference>
<keyword evidence="1" id="KW-1133">Transmembrane helix</keyword>
<dbReference type="EMBL" id="HBKN01007087">
    <property type="protein sequence ID" value="CAE2263459.1"/>
    <property type="molecule type" value="Transcribed_RNA"/>
</dbReference>
<accession>A0A7S4JH47</accession>
<gene>
    <name evidence="2" type="ORF">GTHE00462_LOCUS5680</name>
</gene>
<evidence type="ECO:0008006" key="3">
    <source>
        <dbReference type="Google" id="ProtNLM"/>
    </source>
</evidence>
<organism evidence="2">
    <name type="scientific">Guillardia theta</name>
    <name type="common">Cryptophyte</name>
    <name type="synonym">Cryptomonas phi</name>
    <dbReference type="NCBI Taxonomy" id="55529"/>
    <lineage>
        <taxon>Eukaryota</taxon>
        <taxon>Cryptophyceae</taxon>
        <taxon>Pyrenomonadales</taxon>
        <taxon>Geminigeraceae</taxon>
        <taxon>Guillardia</taxon>
    </lineage>
</organism>
<keyword evidence="1" id="KW-0472">Membrane</keyword>
<evidence type="ECO:0000313" key="2">
    <source>
        <dbReference type="EMBL" id="CAE2263459.1"/>
    </source>
</evidence>
<keyword evidence="1" id="KW-0812">Transmembrane</keyword>